<name>A0A382X859_9ZZZZ</name>
<dbReference type="InterPro" id="IPR050491">
    <property type="entry name" value="AmpC-like"/>
</dbReference>
<gene>
    <name evidence="2" type="ORF">METZ01_LOCUS419997</name>
</gene>
<evidence type="ECO:0000313" key="2">
    <source>
        <dbReference type="EMBL" id="SVD67143.1"/>
    </source>
</evidence>
<dbReference type="PANTHER" id="PTHR46825">
    <property type="entry name" value="D-ALANYL-D-ALANINE-CARBOXYPEPTIDASE/ENDOPEPTIDASE AMPH"/>
    <property type="match status" value="1"/>
</dbReference>
<feature type="non-terminal residue" evidence="2">
    <location>
        <position position="163"/>
    </location>
</feature>
<accession>A0A382X859</accession>
<dbReference type="InterPro" id="IPR012338">
    <property type="entry name" value="Beta-lactam/transpept-like"/>
</dbReference>
<dbReference type="InterPro" id="IPR001466">
    <property type="entry name" value="Beta-lactam-related"/>
</dbReference>
<proteinExistence type="predicted"/>
<dbReference type="PANTHER" id="PTHR46825:SF9">
    <property type="entry name" value="BETA-LACTAMASE-RELATED DOMAIN-CONTAINING PROTEIN"/>
    <property type="match status" value="1"/>
</dbReference>
<dbReference type="Pfam" id="PF00144">
    <property type="entry name" value="Beta-lactamase"/>
    <property type="match status" value="1"/>
</dbReference>
<reference evidence="2" key="1">
    <citation type="submission" date="2018-05" db="EMBL/GenBank/DDBJ databases">
        <authorList>
            <person name="Lanie J.A."/>
            <person name="Ng W.-L."/>
            <person name="Kazmierczak K.M."/>
            <person name="Andrzejewski T.M."/>
            <person name="Davidsen T.M."/>
            <person name="Wayne K.J."/>
            <person name="Tettelin H."/>
            <person name="Glass J.I."/>
            <person name="Rusch D."/>
            <person name="Podicherti R."/>
            <person name="Tsui H.-C.T."/>
            <person name="Winkler M.E."/>
        </authorList>
    </citation>
    <scope>NUCLEOTIDE SEQUENCE</scope>
</reference>
<dbReference type="AlphaFoldDB" id="A0A382X859"/>
<evidence type="ECO:0000259" key="1">
    <source>
        <dbReference type="Pfam" id="PF00144"/>
    </source>
</evidence>
<dbReference type="Gene3D" id="3.40.710.10">
    <property type="entry name" value="DD-peptidase/beta-lactamase superfamily"/>
    <property type="match status" value="1"/>
</dbReference>
<organism evidence="2">
    <name type="scientific">marine metagenome</name>
    <dbReference type="NCBI Taxonomy" id="408172"/>
    <lineage>
        <taxon>unclassified sequences</taxon>
        <taxon>metagenomes</taxon>
        <taxon>ecological metagenomes</taxon>
    </lineage>
</organism>
<dbReference type="EMBL" id="UINC01165638">
    <property type="protein sequence ID" value="SVD67143.1"/>
    <property type="molecule type" value="Genomic_DNA"/>
</dbReference>
<protein>
    <recommendedName>
        <fullName evidence="1">Beta-lactamase-related domain-containing protein</fullName>
    </recommendedName>
</protein>
<sequence length="163" mass="17979">MKYRQLLMASFLAPWFFPDTSLSQDPAEELTKIIEGPQHPDRQGFDSFTLEELMEKFGVPGVSIAVIKDFEIHWAKGYGIADVATSAMVDIETLFQAASISKPVNAMAFLKAAQDGEFSMDDDINHILKSWNVPDSPFTKDYPVTARTLASHTSGLGDGFGFP</sequence>
<feature type="domain" description="Beta-lactamase-related" evidence="1">
    <location>
        <begin position="50"/>
        <end position="160"/>
    </location>
</feature>
<dbReference type="SUPFAM" id="SSF56601">
    <property type="entry name" value="beta-lactamase/transpeptidase-like"/>
    <property type="match status" value="1"/>
</dbReference>